<dbReference type="Gene3D" id="3.60.120.10">
    <property type="entry name" value="Anthranilate synthase"/>
    <property type="match status" value="1"/>
</dbReference>
<dbReference type="PANTHER" id="PTHR11236">
    <property type="entry name" value="AMINOBENZOATE/ANTHRANILATE SYNTHASE"/>
    <property type="match status" value="1"/>
</dbReference>
<dbReference type="SUPFAM" id="SSF56322">
    <property type="entry name" value="ADC synthase"/>
    <property type="match status" value="1"/>
</dbReference>
<dbReference type="Pfam" id="PF00425">
    <property type="entry name" value="Chorismate_bind"/>
    <property type="match status" value="1"/>
</dbReference>
<dbReference type="EMBL" id="BAQD01000021">
    <property type="protein sequence ID" value="GBQ07152.1"/>
    <property type="molecule type" value="Genomic_DNA"/>
</dbReference>
<dbReference type="InterPro" id="IPR015890">
    <property type="entry name" value="Chorismate_C"/>
</dbReference>
<dbReference type="InterPro" id="IPR006805">
    <property type="entry name" value="Anth_synth_I_N"/>
</dbReference>
<dbReference type="InterPro" id="IPR019999">
    <property type="entry name" value="Anth_synth_I-like"/>
</dbReference>
<evidence type="ECO:0000313" key="4">
    <source>
        <dbReference type="Proteomes" id="UP001062901"/>
    </source>
</evidence>
<reference evidence="3" key="1">
    <citation type="submission" date="2013-04" db="EMBL/GenBank/DDBJ databases">
        <title>The genome sequencing project of 58 acetic acid bacteria.</title>
        <authorList>
            <person name="Okamoto-Kainuma A."/>
            <person name="Ishikawa M."/>
            <person name="Umino S."/>
            <person name="Koizumi Y."/>
            <person name="Shiwa Y."/>
            <person name="Yoshikawa H."/>
            <person name="Matsutani M."/>
            <person name="Matsushita K."/>
        </authorList>
    </citation>
    <scope>NUCLEOTIDE SEQUENCE</scope>
    <source>
        <strain evidence="3">DSM 15669</strain>
    </source>
</reference>
<accession>A0ABQ0NZD5</accession>
<protein>
    <submittedName>
        <fullName evidence="3">Para-aminobenzoate synthase component I</fullName>
    </submittedName>
</protein>
<evidence type="ECO:0000313" key="3">
    <source>
        <dbReference type="EMBL" id="GBQ07152.1"/>
    </source>
</evidence>
<dbReference type="InterPro" id="IPR005801">
    <property type="entry name" value="ADC_synthase"/>
</dbReference>
<gene>
    <name evidence="3" type="ORF">AA15669_1252</name>
</gene>
<keyword evidence="4" id="KW-1185">Reference proteome</keyword>
<comment type="caution">
    <text evidence="3">The sequence shown here is derived from an EMBL/GenBank/DDBJ whole genome shotgun (WGS) entry which is preliminary data.</text>
</comment>
<dbReference type="Proteomes" id="UP001062901">
    <property type="component" value="Unassembled WGS sequence"/>
</dbReference>
<feature type="domain" description="Chorismate-utilising enzyme C-terminal" evidence="1">
    <location>
        <begin position="117"/>
        <end position="373"/>
    </location>
</feature>
<name>A0ABQ0NZD5_9PROT</name>
<sequence>MSILGFDPSAYWNTLRQFWREHTPPASPHCEHLPFSGGVIGLASYEAGLACEGLRSRHPLSTPPLTALACRDLFVIDRREQALWWVSPDGTPPPPLPETPLPSSTLPPLNWQADYDEQAWHHTIDKVRSYIQHGDIFQANITMRWHSSRPERLDLLSLYQRMRTRCPAPFGAWFHTANISLLSASVERFLSLSPDGTIETRPIKGTTGIDPDPTRNEALRSALAQDTKELAENLMITDLMRHDIGRVCALGSVTVPQLCAVERFEHVHHLVSSVQGILKNTLDGIDLLAATVPPGSVTGAPKHRALEIIDEVERSSRGAYCGTLFRLGWDGSLDSSVIIRSISATAHQLSLGAGGGITWPSDAQREYHETLLKAAPLLALTEPSS</sequence>
<dbReference type="PANTHER" id="PTHR11236:SF50">
    <property type="entry name" value="AMINODEOXYCHORISMATE SYNTHASE COMPONENT 1"/>
    <property type="match status" value="1"/>
</dbReference>
<evidence type="ECO:0000259" key="1">
    <source>
        <dbReference type="Pfam" id="PF00425"/>
    </source>
</evidence>
<proteinExistence type="predicted"/>
<organism evidence="3 4">
    <name type="scientific">Saccharibacter floricola DSM 15669</name>
    <dbReference type="NCBI Taxonomy" id="1123227"/>
    <lineage>
        <taxon>Bacteria</taxon>
        <taxon>Pseudomonadati</taxon>
        <taxon>Pseudomonadota</taxon>
        <taxon>Alphaproteobacteria</taxon>
        <taxon>Acetobacterales</taxon>
        <taxon>Acetobacteraceae</taxon>
        <taxon>Saccharibacter</taxon>
    </lineage>
</organism>
<dbReference type="Pfam" id="PF04715">
    <property type="entry name" value="Anth_synt_I_N"/>
    <property type="match status" value="1"/>
</dbReference>
<feature type="domain" description="Anthranilate synthase component I N-terminal" evidence="2">
    <location>
        <begin position="10"/>
        <end position="83"/>
    </location>
</feature>
<dbReference type="PRINTS" id="PR00095">
    <property type="entry name" value="ANTSNTHASEI"/>
</dbReference>
<evidence type="ECO:0000259" key="2">
    <source>
        <dbReference type="Pfam" id="PF04715"/>
    </source>
</evidence>